<dbReference type="PANTHER" id="PTHR43132:SF6">
    <property type="entry name" value="HTH-TYPE TRANSCRIPTIONAL REPRESSOR CZRA"/>
    <property type="match status" value="1"/>
</dbReference>
<evidence type="ECO:0000313" key="5">
    <source>
        <dbReference type="EMBL" id="SJM69910.1"/>
    </source>
</evidence>
<evidence type="ECO:0000256" key="2">
    <source>
        <dbReference type="ARBA" id="ARBA00023125"/>
    </source>
</evidence>
<proteinExistence type="predicted"/>
<dbReference type="GO" id="GO:0003700">
    <property type="term" value="F:DNA-binding transcription factor activity"/>
    <property type="evidence" value="ECO:0007669"/>
    <property type="project" value="InterPro"/>
</dbReference>
<dbReference type="Gene3D" id="1.10.10.10">
    <property type="entry name" value="Winged helix-like DNA-binding domain superfamily/Winged helix DNA-binding domain"/>
    <property type="match status" value="1"/>
</dbReference>
<dbReference type="PROSITE" id="PS50987">
    <property type="entry name" value="HTH_ARSR_2"/>
    <property type="match status" value="1"/>
</dbReference>
<sequence length="84" mass="9509">MLGDPTRLRILMYCLNQPRAVGDIAGSLGLSQTLVSHHLRLLRGARLMRGVRQSRQIFYEVADSHVSDVLTDMARHIQEDHAED</sequence>
<organism evidence="5 6">
    <name type="scientific">Brevundimonas diminuta 3F5N</name>
    <dbReference type="NCBI Taxonomy" id="1255603"/>
    <lineage>
        <taxon>Bacteria</taxon>
        <taxon>Pseudomonadati</taxon>
        <taxon>Pseudomonadota</taxon>
        <taxon>Alphaproteobacteria</taxon>
        <taxon>Caulobacterales</taxon>
        <taxon>Caulobacteraceae</taxon>
        <taxon>Brevundimonas</taxon>
    </lineage>
</organism>
<evidence type="ECO:0000259" key="4">
    <source>
        <dbReference type="PROSITE" id="PS50987"/>
    </source>
</evidence>
<evidence type="ECO:0000256" key="3">
    <source>
        <dbReference type="ARBA" id="ARBA00023163"/>
    </source>
</evidence>
<dbReference type="EMBL" id="FUIE01000083">
    <property type="protein sequence ID" value="SJM69910.1"/>
    <property type="molecule type" value="Genomic_DNA"/>
</dbReference>
<dbReference type="CDD" id="cd00090">
    <property type="entry name" value="HTH_ARSR"/>
    <property type="match status" value="1"/>
</dbReference>
<keyword evidence="2" id="KW-0238">DNA-binding</keyword>
<dbReference type="NCBIfam" id="NF033788">
    <property type="entry name" value="HTH_metalloreg"/>
    <property type="match status" value="1"/>
</dbReference>
<keyword evidence="3" id="KW-0804">Transcription</keyword>
<dbReference type="InterPro" id="IPR036390">
    <property type="entry name" value="WH_DNA-bd_sf"/>
</dbReference>
<dbReference type="Pfam" id="PF01022">
    <property type="entry name" value="HTH_5"/>
    <property type="match status" value="1"/>
</dbReference>
<feature type="domain" description="HTH arsR-type" evidence="4">
    <location>
        <begin position="1"/>
        <end position="81"/>
    </location>
</feature>
<dbReference type="InterPro" id="IPR011991">
    <property type="entry name" value="ArsR-like_HTH"/>
</dbReference>
<accession>A0A1R4GNW4</accession>
<dbReference type="Proteomes" id="UP000195766">
    <property type="component" value="Unassembled WGS sequence"/>
</dbReference>
<dbReference type="InterPro" id="IPR051011">
    <property type="entry name" value="Metal_resp_trans_reg"/>
</dbReference>
<name>A0A1R4GNW4_BREDI</name>
<evidence type="ECO:0000256" key="1">
    <source>
        <dbReference type="ARBA" id="ARBA00023015"/>
    </source>
</evidence>
<dbReference type="InterPro" id="IPR001845">
    <property type="entry name" value="HTH_ArsR_DNA-bd_dom"/>
</dbReference>
<dbReference type="PANTHER" id="PTHR43132">
    <property type="entry name" value="ARSENICAL RESISTANCE OPERON REPRESSOR ARSR-RELATED"/>
    <property type="match status" value="1"/>
</dbReference>
<evidence type="ECO:0000313" key="6">
    <source>
        <dbReference type="Proteomes" id="UP000195766"/>
    </source>
</evidence>
<dbReference type="SMART" id="SM00418">
    <property type="entry name" value="HTH_ARSR"/>
    <property type="match status" value="1"/>
</dbReference>
<dbReference type="SUPFAM" id="SSF46785">
    <property type="entry name" value="Winged helix' DNA-binding domain"/>
    <property type="match status" value="1"/>
</dbReference>
<gene>
    <name evidence="5" type="ORF">FM111_14445</name>
</gene>
<keyword evidence="1" id="KW-0805">Transcription regulation</keyword>
<dbReference type="AlphaFoldDB" id="A0A1R4GNW4"/>
<dbReference type="InterPro" id="IPR036388">
    <property type="entry name" value="WH-like_DNA-bd_sf"/>
</dbReference>
<dbReference type="GO" id="GO:0003677">
    <property type="term" value="F:DNA binding"/>
    <property type="evidence" value="ECO:0007669"/>
    <property type="project" value="UniProtKB-KW"/>
</dbReference>
<protein>
    <submittedName>
        <fullName evidence="5">Transcriptional regulator, ArsR family</fullName>
    </submittedName>
</protein>
<reference evidence="5 6" key="1">
    <citation type="submission" date="2017-02" db="EMBL/GenBank/DDBJ databases">
        <authorList>
            <person name="Peterson S.W."/>
        </authorList>
    </citation>
    <scope>NUCLEOTIDE SEQUENCE [LARGE SCALE GENOMIC DNA]</scope>
    <source>
        <strain evidence="5 6">3F5N</strain>
    </source>
</reference>